<feature type="region of interest" description="Disordered" evidence="3">
    <location>
        <begin position="279"/>
        <end position="334"/>
    </location>
</feature>
<name>A0AB34JA45_PRYPA</name>
<dbReference type="InterPro" id="IPR035979">
    <property type="entry name" value="RBD_domain_sf"/>
</dbReference>
<evidence type="ECO:0000256" key="2">
    <source>
        <dbReference type="PROSITE-ProRule" id="PRU00176"/>
    </source>
</evidence>
<keyword evidence="1 2" id="KW-0694">RNA-binding</keyword>
<sequence length="334" mass="36496">MLSETGAASLGEDFPIICEKCLGPNPYVRMLKAEKGKECRISGAPFTAFRWQGEHKRWKETIVSALAAREKNCCQACLNDLEYAVPFHVRDHIMDALGEDETPRSDVTSQFYWANKRKRQEEDGEDGGDTYEKLKNNVEKLREYAALNPGPVVLPRRDAPLTPEEQEKLRQKRQAELRPPADPTITSLYVGGIPPSVTTKDMLPYFLAYGEVKDIALSSGKLSAIVTYNRRSDAETACKAMSQGMLTIKGTRTRVMWARRKKNSADSAASASSIHAHYGTSAVPPPGISTGISKSAGAGAPRPTARVPPGIKSAVATSYPSMNPDVSGALPERE</sequence>
<dbReference type="Pfam" id="PF21369">
    <property type="entry name" value="STL11_N"/>
    <property type="match status" value="1"/>
</dbReference>
<feature type="compositionally biased region" description="Basic and acidic residues" evidence="3">
    <location>
        <begin position="164"/>
        <end position="176"/>
    </location>
</feature>
<proteinExistence type="predicted"/>
<dbReference type="Gene3D" id="3.30.70.330">
    <property type="match status" value="1"/>
</dbReference>
<feature type="domain" description="RRM" evidence="4">
    <location>
        <begin position="186"/>
        <end position="260"/>
    </location>
</feature>
<dbReference type="InterPro" id="IPR039171">
    <property type="entry name" value="Cwc2/Slt11"/>
</dbReference>
<dbReference type="GO" id="GO:0071007">
    <property type="term" value="C:U2-type catalytic step 2 spliceosome"/>
    <property type="evidence" value="ECO:0007669"/>
    <property type="project" value="TreeGrafter"/>
</dbReference>
<dbReference type="AlphaFoldDB" id="A0AB34JA45"/>
<dbReference type="GO" id="GO:0017070">
    <property type="term" value="F:U6 snRNA binding"/>
    <property type="evidence" value="ECO:0007669"/>
    <property type="project" value="TreeGrafter"/>
</dbReference>
<dbReference type="InterPro" id="IPR000504">
    <property type="entry name" value="RRM_dom"/>
</dbReference>
<evidence type="ECO:0000313" key="5">
    <source>
        <dbReference type="EMBL" id="KAL1515511.1"/>
    </source>
</evidence>
<dbReference type="SMART" id="SM00360">
    <property type="entry name" value="RRM"/>
    <property type="match status" value="1"/>
</dbReference>
<dbReference type="EMBL" id="JBGBPQ010000011">
    <property type="protein sequence ID" value="KAL1515511.1"/>
    <property type="molecule type" value="Genomic_DNA"/>
</dbReference>
<dbReference type="SUPFAM" id="SSF54928">
    <property type="entry name" value="RNA-binding domain, RBD"/>
    <property type="match status" value="1"/>
</dbReference>
<comment type="caution">
    <text evidence="5">The sequence shown here is derived from an EMBL/GenBank/DDBJ whole genome shotgun (WGS) entry which is preliminary data.</text>
</comment>
<evidence type="ECO:0000256" key="1">
    <source>
        <dbReference type="ARBA" id="ARBA00022884"/>
    </source>
</evidence>
<feature type="region of interest" description="Disordered" evidence="3">
    <location>
        <begin position="164"/>
        <end position="183"/>
    </location>
</feature>
<reference evidence="5 6" key="1">
    <citation type="journal article" date="2024" name="Science">
        <title>Giant polyketide synthase enzymes in the biosynthesis of giant marine polyether toxins.</title>
        <authorList>
            <person name="Fallon T.R."/>
            <person name="Shende V.V."/>
            <person name="Wierzbicki I.H."/>
            <person name="Pendleton A.L."/>
            <person name="Watervoot N.F."/>
            <person name="Auber R.P."/>
            <person name="Gonzalez D.J."/>
            <person name="Wisecaver J.H."/>
            <person name="Moore B.S."/>
        </authorList>
    </citation>
    <scope>NUCLEOTIDE SEQUENCE [LARGE SCALE GENOMIC DNA]</scope>
    <source>
        <strain evidence="5 6">12B1</strain>
    </source>
</reference>
<dbReference type="Proteomes" id="UP001515480">
    <property type="component" value="Unassembled WGS sequence"/>
</dbReference>
<dbReference type="PROSITE" id="PS50102">
    <property type="entry name" value="RRM"/>
    <property type="match status" value="1"/>
</dbReference>
<accession>A0AB34JA45</accession>
<dbReference type="GO" id="GO:0036002">
    <property type="term" value="F:pre-mRNA binding"/>
    <property type="evidence" value="ECO:0007669"/>
    <property type="project" value="TreeGrafter"/>
</dbReference>
<dbReference type="PANTHER" id="PTHR14089:SF6">
    <property type="entry name" value="PRE-MRNA-SPLICING FACTOR RBM22"/>
    <property type="match status" value="1"/>
</dbReference>
<evidence type="ECO:0000256" key="3">
    <source>
        <dbReference type="SAM" id="MobiDB-lite"/>
    </source>
</evidence>
<keyword evidence="6" id="KW-1185">Reference proteome</keyword>
<dbReference type="GO" id="GO:0000974">
    <property type="term" value="C:Prp19 complex"/>
    <property type="evidence" value="ECO:0007669"/>
    <property type="project" value="TreeGrafter"/>
</dbReference>
<dbReference type="InterPro" id="IPR048995">
    <property type="entry name" value="STL11/RBM22-like_N"/>
</dbReference>
<organism evidence="5 6">
    <name type="scientific">Prymnesium parvum</name>
    <name type="common">Toxic golden alga</name>
    <dbReference type="NCBI Taxonomy" id="97485"/>
    <lineage>
        <taxon>Eukaryota</taxon>
        <taxon>Haptista</taxon>
        <taxon>Haptophyta</taxon>
        <taxon>Prymnesiophyceae</taxon>
        <taxon>Prymnesiales</taxon>
        <taxon>Prymnesiaceae</taxon>
        <taxon>Prymnesium</taxon>
    </lineage>
</organism>
<dbReference type="Pfam" id="PF00076">
    <property type="entry name" value="RRM_1"/>
    <property type="match status" value="1"/>
</dbReference>
<dbReference type="GO" id="GO:0071006">
    <property type="term" value="C:U2-type catalytic step 1 spliceosome"/>
    <property type="evidence" value="ECO:0007669"/>
    <property type="project" value="TreeGrafter"/>
</dbReference>
<dbReference type="PANTHER" id="PTHR14089">
    <property type="entry name" value="PRE-MRNA-SPLICING FACTOR RBM22"/>
    <property type="match status" value="1"/>
</dbReference>
<evidence type="ECO:0000259" key="4">
    <source>
        <dbReference type="PROSITE" id="PS50102"/>
    </source>
</evidence>
<protein>
    <recommendedName>
        <fullName evidence="4">RRM domain-containing protein</fullName>
    </recommendedName>
</protein>
<dbReference type="InterPro" id="IPR012677">
    <property type="entry name" value="Nucleotide-bd_a/b_plait_sf"/>
</dbReference>
<evidence type="ECO:0000313" key="6">
    <source>
        <dbReference type="Proteomes" id="UP001515480"/>
    </source>
</evidence>
<gene>
    <name evidence="5" type="ORF">AB1Y20_002133</name>
</gene>